<dbReference type="RefSeq" id="XP_012655740.1">
    <property type="nucleotide sequence ID" value="XM_012800286.1"/>
</dbReference>
<dbReference type="EMBL" id="GG662439">
    <property type="protein sequence ID" value="EWS71732.1"/>
    <property type="molecule type" value="Genomic_DNA"/>
</dbReference>
<organism evidence="4 5">
    <name type="scientific">Tetrahymena thermophila (strain SB210)</name>
    <dbReference type="NCBI Taxonomy" id="312017"/>
    <lineage>
        <taxon>Eukaryota</taxon>
        <taxon>Sar</taxon>
        <taxon>Alveolata</taxon>
        <taxon>Ciliophora</taxon>
        <taxon>Intramacronucleata</taxon>
        <taxon>Oligohymenophorea</taxon>
        <taxon>Hymenostomatida</taxon>
        <taxon>Tetrahymenina</taxon>
        <taxon>Tetrahymenidae</taxon>
        <taxon>Tetrahymena</taxon>
    </lineage>
</organism>
<dbReference type="Proteomes" id="UP000009168">
    <property type="component" value="Unassembled WGS sequence"/>
</dbReference>
<dbReference type="KEGG" id="tet:TTHERM_000993039"/>
<dbReference type="SUPFAM" id="SSF47473">
    <property type="entry name" value="EF-hand"/>
    <property type="match status" value="1"/>
</dbReference>
<keyword evidence="5" id="KW-1185">Reference proteome</keyword>
<evidence type="ECO:0000313" key="5">
    <source>
        <dbReference type="Proteomes" id="UP000009168"/>
    </source>
</evidence>
<dbReference type="AlphaFoldDB" id="W7X272"/>
<evidence type="ECO:0000256" key="1">
    <source>
        <dbReference type="ARBA" id="ARBA00022837"/>
    </source>
</evidence>
<feature type="compositionally biased region" description="Polar residues" evidence="2">
    <location>
        <begin position="339"/>
        <end position="350"/>
    </location>
</feature>
<dbReference type="GO" id="GO:0005509">
    <property type="term" value="F:calcium ion binding"/>
    <property type="evidence" value="ECO:0007669"/>
    <property type="project" value="InterPro"/>
</dbReference>
<dbReference type="InterPro" id="IPR002048">
    <property type="entry name" value="EF_hand_dom"/>
</dbReference>
<dbReference type="Gene3D" id="1.10.238.10">
    <property type="entry name" value="EF-hand"/>
    <property type="match status" value="1"/>
</dbReference>
<evidence type="ECO:0000259" key="3">
    <source>
        <dbReference type="PROSITE" id="PS50222"/>
    </source>
</evidence>
<gene>
    <name evidence="4" type="ORF">TTHERM_000993039</name>
</gene>
<keyword evidence="1" id="KW-0106">Calcium</keyword>
<accession>W7X272</accession>
<dbReference type="PROSITE" id="PS50222">
    <property type="entry name" value="EF_HAND_2"/>
    <property type="match status" value="1"/>
</dbReference>
<feature type="region of interest" description="Disordered" evidence="2">
    <location>
        <begin position="309"/>
        <end position="372"/>
    </location>
</feature>
<feature type="region of interest" description="Disordered" evidence="2">
    <location>
        <begin position="1"/>
        <end position="26"/>
    </location>
</feature>
<feature type="compositionally biased region" description="Low complexity" evidence="2">
    <location>
        <begin position="315"/>
        <end position="324"/>
    </location>
</feature>
<feature type="compositionally biased region" description="Low complexity" evidence="2">
    <location>
        <begin position="275"/>
        <end position="290"/>
    </location>
</feature>
<dbReference type="GeneID" id="24441325"/>
<proteinExistence type="predicted"/>
<dbReference type="InterPro" id="IPR018247">
    <property type="entry name" value="EF_Hand_1_Ca_BS"/>
</dbReference>
<reference evidence="5" key="1">
    <citation type="journal article" date="2006" name="PLoS Biol.">
        <title>Macronuclear genome sequence of the ciliate Tetrahymena thermophila, a model eukaryote.</title>
        <authorList>
            <person name="Eisen J.A."/>
            <person name="Coyne R.S."/>
            <person name="Wu M."/>
            <person name="Wu D."/>
            <person name="Thiagarajan M."/>
            <person name="Wortman J.R."/>
            <person name="Badger J.H."/>
            <person name="Ren Q."/>
            <person name="Amedeo P."/>
            <person name="Jones K.M."/>
            <person name="Tallon L.J."/>
            <person name="Delcher A.L."/>
            <person name="Salzberg S.L."/>
            <person name="Silva J.C."/>
            <person name="Haas B.J."/>
            <person name="Majoros W.H."/>
            <person name="Farzad M."/>
            <person name="Carlton J.M."/>
            <person name="Smith R.K. Jr."/>
            <person name="Garg J."/>
            <person name="Pearlman R.E."/>
            <person name="Karrer K.M."/>
            <person name="Sun L."/>
            <person name="Manning G."/>
            <person name="Elde N.C."/>
            <person name="Turkewitz A.P."/>
            <person name="Asai D.J."/>
            <person name="Wilkes D.E."/>
            <person name="Wang Y."/>
            <person name="Cai H."/>
            <person name="Collins K."/>
            <person name="Stewart B.A."/>
            <person name="Lee S.R."/>
            <person name="Wilamowska K."/>
            <person name="Weinberg Z."/>
            <person name="Ruzzo W.L."/>
            <person name="Wloga D."/>
            <person name="Gaertig J."/>
            <person name="Frankel J."/>
            <person name="Tsao C.-C."/>
            <person name="Gorovsky M.A."/>
            <person name="Keeling P.J."/>
            <person name="Waller R.F."/>
            <person name="Patron N.J."/>
            <person name="Cherry J.M."/>
            <person name="Stover N.A."/>
            <person name="Krieger C.J."/>
            <person name="del Toro C."/>
            <person name="Ryder H.F."/>
            <person name="Williamson S.C."/>
            <person name="Barbeau R.A."/>
            <person name="Hamilton E.P."/>
            <person name="Orias E."/>
        </authorList>
    </citation>
    <scope>NUCLEOTIDE SEQUENCE [LARGE SCALE GENOMIC DNA]</scope>
    <source>
        <strain evidence="5">SB210</strain>
    </source>
</reference>
<sequence length="731" mass="84260">MHQSQLTHTFTDKINTNQPYLNNNQSSNPKYVLNFLYKDKLKSDSLRQQNQCQINYPLKTESCEKGKFIVSSPVSKLISPLSQQIKSSASSNIKIVQKQQNFIEENSKFAEDQIEGLLGDQIQANLTNLSNHYLKFNSSNTANTLQNSCDISQENSPFQLSQTNSKLYKRKNQFSELTSNSQNIQNEGNSRQNSMTNKSQIEFKGNGLSKDIKSDRPAVQDFVEVKVNVDQSNQHQSQISNYQISNNIMMKHIKTTVTNLMRNKRNSSKDIQLDSANSNSMQINQNSQPSARTNSKETRINNFISGDLNSQFNDIQKSQNQSRSSSKRQKSISFGNLPKSKNNIQFQTLDGLTPNDYSSDEKQQSHVKKKVTTPHSVKVNKIDLSKVAKVSVIQKINEFLDFSRLNQIVNQQKNKVMQVQAQTQSPLYNLKKQQLNQSPHKQPIKNGKTFSNVGPSYMNLNSTKLDKKSSFSQRKDRFQEKNTLANNINSNMQINFKTQSSGNSNDTLNSNRASFNEKMTSCGPESNIISTPLKNYPQPSLAEVKQFNQLKQKNVQLISSEFPQLISAFKTYSCERIIKEIFIESDRVIRHLSRDFFIFKIKFFLFQLQKLELDGFFDLCDLNCDKFVDVKEFGEIIENFCNIQNSDSKKLKVIYQNIDQEKYGQISQINLLAYLQKYIPRFQQKEQFCLQFFKEIGHSQNISFWDMLLHSSNRMVRQLIEESPIDRKMNQ</sequence>
<feature type="domain" description="EF-hand" evidence="3">
    <location>
        <begin position="608"/>
        <end position="643"/>
    </location>
</feature>
<dbReference type="PROSITE" id="PS00018">
    <property type="entry name" value="EF_HAND_1"/>
    <property type="match status" value="1"/>
</dbReference>
<evidence type="ECO:0000256" key="2">
    <source>
        <dbReference type="SAM" id="MobiDB-lite"/>
    </source>
</evidence>
<feature type="region of interest" description="Disordered" evidence="2">
    <location>
        <begin position="272"/>
        <end position="296"/>
    </location>
</feature>
<dbReference type="InParanoid" id="W7X272"/>
<dbReference type="InterPro" id="IPR011992">
    <property type="entry name" value="EF-hand-dom_pair"/>
</dbReference>
<name>W7X272_TETTS</name>
<protein>
    <submittedName>
        <fullName evidence="4">EF hand protein</fullName>
    </submittedName>
</protein>
<evidence type="ECO:0000313" key="4">
    <source>
        <dbReference type="EMBL" id="EWS71732.1"/>
    </source>
</evidence>